<dbReference type="PANTHER" id="PTHR43680">
    <property type="entry name" value="NITRATE REDUCTASE MOLYBDENUM COFACTOR ASSEMBLY CHAPERONE"/>
    <property type="match status" value="1"/>
</dbReference>
<dbReference type="PANTHER" id="PTHR43680:SF2">
    <property type="entry name" value="NITRATE REDUCTASE MOLYBDENUM COFACTOR ASSEMBLY CHAPERONE NARJ"/>
    <property type="match status" value="1"/>
</dbReference>
<evidence type="ECO:0000256" key="2">
    <source>
        <dbReference type="SAM" id="MobiDB-lite"/>
    </source>
</evidence>
<keyword evidence="4" id="KW-1185">Reference proteome</keyword>
<dbReference type="RefSeq" id="WP_387414392.1">
    <property type="nucleotide sequence ID" value="NZ_JBIASD010000016.1"/>
</dbReference>
<feature type="region of interest" description="Disordered" evidence="2">
    <location>
        <begin position="198"/>
        <end position="240"/>
    </location>
</feature>
<organism evidence="3 4">
    <name type="scientific">Microtetraspora malaysiensis</name>
    <dbReference type="NCBI Taxonomy" id="161358"/>
    <lineage>
        <taxon>Bacteria</taxon>
        <taxon>Bacillati</taxon>
        <taxon>Actinomycetota</taxon>
        <taxon>Actinomycetes</taxon>
        <taxon>Streptosporangiales</taxon>
        <taxon>Streptosporangiaceae</taxon>
        <taxon>Microtetraspora</taxon>
    </lineage>
</organism>
<dbReference type="InterPro" id="IPR003765">
    <property type="entry name" value="NO3_reductase_chaperone_NarJ"/>
</dbReference>
<feature type="compositionally biased region" description="Low complexity" evidence="2">
    <location>
        <begin position="201"/>
        <end position="211"/>
    </location>
</feature>
<accession>A0ABW6SUP6</accession>
<dbReference type="InterPro" id="IPR020945">
    <property type="entry name" value="DMSO/NO3_reduct_chaperone"/>
</dbReference>
<dbReference type="NCBIfam" id="TIGR00684">
    <property type="entry name" value="narJ"/>
    <property type="match status" value="1"/>
</dbReference>
<keyword evidence="1" id="KW-0534">Nitrate assimilation</keyword>
<reference evidence="3 4" key="1">
    <citation type="submission" date="2024-10" db="EMBL/GenBank/DDBJ databases">
        <title>The Natural Products Discovery Center: Release of the First 8490 Sequenced Strains for Exploring Actinobacteria Biosynthetic Diversity.</title>
        <authorList>
            <person name="Kalkreuter E."/>
            <person name="Kautsar S.A."/>
            <person name="Yang D."/>
            <person name="Bader C.D."/>
            <person name="Teijaro C.N."/>
            <person name="Fluegel L."/>
            <person name="Davis C.M."/>
            <person name="Simpson J.R."/>
            <person name="Lauterbach L."/>
            <person name="Steele A.D."/>
            <person name="Gui C."/>
            <person name="Meng S."/>
            <person name="Li G."/>
            <person name="Viehrig K."/>
            <person name="Ye F."/>
            <person name="Su P."/>
            <person name="Kiefer A.F."/>
            <person name="Nichols A."/>
            <person name="Cepeda A.J."/>
            <person name="Yan W."/>
            <person name="Fan B."/>
            <person name="Jiang Y."/>
            <person name="Adhikari A."/>
            <person name="Zheng C.-J."/>
            <person name="Schuster L."/>
            <person name="Cowan T.M."/>
            <person name="Smanski M.J."/>
            <person name="Chevrette M.G."/>
            <person name="De Carvalho L.P.S."/>
            <person name="Shen B."/>
        </authorList>
    </citation>
    <scope>NUCLEOTIDE SEQUENCE [LARGE SCALE GENOMIC DNA]</scope>
    <source>
        <strain evidence="3 4">NPDC002173</strain>
    </source>
</reference>
<dbReference type="InterPro" id="IPR036411">
    <property type="entry name" value="TorD-like_sf"/>
</dbReference>
<protein>
    <submittedName>
        <fullName evidence="3">Nitrate reductase molybdenum cofactor assembly chaperone</fullName>
    </submittedName>
</protein>
<evidence type="ECO:0000256" key="1">
    <source>
        <dbReference type="ARBA" id="ARBA00023063"/>
    </source>
</evidence>
<dbReference type="Pfam" id="PF02613">
    <property type="entry name" value="Nitrate_red_del"/>
    <property type="match status" value="1"/>
</dbReference>
<comment type="caution">
    <text evidence="3">The sequence shown here is derived from an EMBL/GenBank/DDBJ whole genome shotgun (WGS) entry which is preliminary data.</text>
</comment>
<evidence type="ECO:0000313" key="4">
    <source>
        <dbReference type="Proteomes" id="UP001602013"/>
    </source>
</evidence>
<proteinExistence type="predicted"/>
<name>A0ABW6SUP6_9ACTN</name>
<dbReference type="Gene3D" id="1.10.3480.10">
    <property type="entry name" value="TorD-like"/>
    <property type="match status" value="1"/>
</dbReference>
<dbReference type="SUPFAM" id="SSF89155">
    <property type="entry name" value="TorD-like"/>
    <property type="match status" value="1"/>
</dbReference>
<dbReference type="Proteomes" id="UP001602013">
    <property type="component" value="Unassembled WGS sequence"/>
</dbReference>
<gene>
    <name evidence="3" type="primary">narJ</name>
    <name evidence="3" type="ORF">ACFYXI_24355</name>
</gene>
<sequence>MIGPAGRAASGDGAVRTVHMTASILLSYPDERLPAARPLIGDCLAALADAPRADGSRGAIGEAAGHLAAFLVHVDATPLPELAAHYVAVFDLKRRCCPYLTYYTHGDTRRRGMALLRFNHAYRAAGYRPPADELPDHLAVVCELSGRGAVREATRLLREHHAGIQVLRQALRAENSPYAHVVAAVLATLPPLGPRERAAARRLAAEGPPAEDVGLDPYAVMGGPLTPPSSSRPTATGEPR</sequence>
<dbReference type="EMBL" id="JBIASD010000016">
    <property type="protein sequence ID" value="MFF3668722.1"/>
    <property type="molecule type" value="Genomic_DNA"/>
</dbReference>
<evidence type="ECO:0000313" key="3">
    <source>
        <dbReference type="EMBL" id="MFF3668722.1"/>
    </source>
</evidence>